<dbReference type="EMBL" id="CP104874">
    <property type="protein sequence ID" value="WWF05218.1"/>
    <property type="molecule type" value="Genomic_DNA"/>
</dbReference>
<name>A0ABZ2FD30_9MICO</name>
<accession>A0ABZ2FD30</accession>
<keyword evidence="4 6" id="KW-1133">Transmembrane helix</keyword>
<dbReference type="PANTHER" id="PTHR36115:SF6">
    <property type="entry name" value="PROLINE-RICH ANTIGEN HOMOLOG"/>
    <property type="match status" value="1"/>
</dbReference>
<sequence length="135" mass="14270">MSSSAGRRVPTQDEGGSAAPFGRRVLALLVDWIACLVITHGLVGRVVELSPEGFSFVPLGLLFVLNTLGVTLGGATFGHRLLGLRVVPVHGQWVTPLRAAVRAALLCLFIPAIIMLKDDGRGLHDLAAGTRVTRP</sequence>
<dbReference type="InterPro" id="IPR010432">
    <property type="entry name" value="RDD"/>
</dbReference>
<feature type="transmembrane region" description="Helical" evidence="6">
    <location>
        <begin position="55"/>
        <end position="78"/>
    </location>
</feature>
<keyword evidence="2" id="KW-1003">Cell membrane</keyword>
<dbReference type="PANTHER" id="PTHR36115">
    <property type="entry name" value="PROLINE-RICH ANTIGEN HOMOLOG-RELATED"/>
    <property type="match status" value="1"/>
</dbReference>
<proteinExistence type="predicted"/>
<feature type="domain" description="RDD" evidence="7">
    <location>
        <begin position="19"/>
        <end position="129"/>
    </location>
</feature>
<keyword evidence="5 6" id="KW-0472">Membrane</keyword>
<evidence type="ECO:0000256" key="6">
    <source>
        <dbReference type="SAM" id="Phobius"/>
    </source>
</evidence>
<keyword evidence="9" id="KW-1185">Reference proteome</keyword>
<evidence type="ECO:0000256" key="2">
    <source>
        <dbReference type="ARBA" id="ARBA00022475"/>
    </source>
</evidence>
<evidence type="ECO:0000256" key="4">
    <source>
        <dbReference type="ARBA" id="ARBA00022989"/>
    </source>
</evidence>
<comment type="subcellular location">
    <subcellularLocation>
        <location evidence="1">Cell membrane</location>
        <topology evidence="1">Multi-pass membrane protein</topology>
    </subcellularLocation>
</comment>
<gene>
    <name evidence="8" type="ORF">N5P18_16430</name>
</gene>
<feature type="transmembrane region" description="Helical" evidence="6">
    <location>
        <begin position="99"/>
        <end position="116"/>
    </location>
</feature>
<keyword evidence="3 6" id="KW-0812">Transmembrane</keyword>
<feature type="transmembrane region" description="Helical" evidence="6">
    <location>
        <begin position="21"/>
        <end position="43"/>
    </location>
</feature>
<evidence type="ECO:0000313" key="8">
    <source>
        <dbReference type="EMBL" id="WWF05218.1"/>
    </source>
</evidence>
<evidence type="ECO:0000256" key="5">
    <source>
        <dbReference type="ARBA" id="ARBA00023136"/>
    </source>
</evidence>
<dbReference type="Proteomes" id="UP001381003">
    <property type="component" value="Chromosome"/>
</dbReference>
<evidence type="ECO:0000256" key="3">
    <source>
        <dbReference type="ARBA" id="ARBA00022692"/>
    </source>
</evidence>
<dbReference type="Pfam" id="PF06271">
    <property type="entry name" value="RDD"/>
    <property type="match status" value="1"/>
</dbReference>
<organism evidence="8 9">
    <name type="scientific">Janibacter terrae</name>
    <dbReference type="NCBI Taxonomy" id="103817"/>
    <lineage>
        <taxon>Bacteria</taxon>
        <taxon>Bacillati</taxon>
        <taxon>Actinomycetota</taxon>
        <taxon>Actinomycetes</taxon>
        <taxon>Micrococcales</taxon>
        <taxon>Intrasporangiaceae</taxon>
        <taxon>Janibacter</taxon>
    </lineage>
</organism>
<dbReference type="InterPro" id="IPR051791">
    <property type="entry name" value="Pra-immunoreactive"/>
</dbReference>
<reference evidence="8 9" key="1">
    <citation type="submission" date="2022-09" db="EMBL/GenBank/DDBJ databases">
        <title>Complete genome sequence of Janibacter terrae strain COS04-44, PCL-degrading bacteria isolated from oil spilled coast.</title>
        <authorList>
            <person name="Park H."/>
            <person name="Kim J.Y."/>
            <person name="An S.H."/>
            <person name="Lee C.M."/>
            <person name="Weon H.-Y."/>
        </authorList>
    </citation>
    <scope>NUCLEOTIDE SEQUENCE [LARGE SCALE GENOMIC DNA]</scope>
    <source>
        <strain evidence="8 9">COS04-44</strain>
    </source>
</reference>
<evidence type="ECO:0000256" key="1">
    <source>
        <dbReference type="ARBA" id="ARBA00004651"/>
    </source>
</evidence>
<protein>
    <submittedName>
        <fullName evidence="8">RDD family protein</fullName>
    </submittedName>
</protein>
<evidence type="ECO:0000259" key="7">
    <source>
        <dbReference type="Pfam" id="PF06271"/>
    </source>
</evidence>
<dbReference type="RefSeq" id="WP_338538259.1">
    <property type="nucleotide sequence ID" value="NZ_CP104874.1"/>
</dbReference>
<evidence type="ECO:0000313" key="9">
    <source>
        <dbReference type="Proteomes" id="UP001381003"/>
    </source>
</evidence>